<gene>
    <name evidence="1" type="ORF">PROQFM164_S02g000967</name>
</gene>
<protein>
    <submittedName>
        <fullName evidence="1">Genomic scaffold, ProqFM164S02</fullName>
    </submittedName>
</protein>
<dbReference type="Proteomes" id="UP000030686">
    <property type="component" value="Unassembled WGS sequence"/>
</dbReference>
<evidence type="ECO:0000313" key="2">
    <source>
        <dbReference type="Proteomes" id="UP000030686"/>
    </source>
</evidence>
<dbReference type="AlphaFoldDB" id="W6QML3"/>
<organism evidence="1 2">
    <name type="scientific">Penicillium roqueforti (strain FM164)</name>
    <dbReference type="NCBI Taxonomy" id="1365484"/>
    <lineage>
        <taxon>Eukaryota</taxon>
        <taxon>Fungi</taxon>
        <taxon>Dikarya</taxon>
        <taxon>Ascomycota</taxon>
        <taxon>Pezizomycotina</taxon>
        <taxon>Eurotiomycetes</taxon>
        <taxon>Eurotiomycetidae</taxon>
        <taxon>Eurotiales</taxon>
        <taxon>Aspergillaceae</taxon>
        <taxon>Penicillium</taxon>
    </lineage>
</organism>
<proteinExistence type="predicted"/>
<keyword evidence="2" id="KW-1185">Reference proteome</keyword>
<reference evidence="1" key="1">
    <citation type="journal article" date="2014" name="Nat. Commun.">
        <title>Multiple recent horizontal transfers of a large genomic region in cheese making fungi.</title>
        <authorList>
            <person name="Cheeseman K."/>
            <person name="Ropars J."/>
            <person name="Renault P."/>
            <person name="Dupont J."/>
            <person name="Gouzy J."/>
            <person name="Branca A."/>
            <person name="Abraham A.L."/>
            <person name="Ceppi M."/>
            <person name="Conseiller E."/>
            <person name="Debuchy R."/>
            <person name="Malagnac F."/>
            <person name="Goarin A."/>
            <person name="Silar P."/>
            <person name="Lacoste S."/>
            <person name="Sallet E."/>
            <person name="Bensimon A."/>
            <person name="Giraud T."/>
            <person name="Brygoo Y."/>
        </authorList>
    </citation>
    <scope>NUCLEOTIDE SEQUENCE [LARGE SCALE GENOMIC DNA]</scope>
    <source>
        <strain evidence="1">FM164</strain>
    </source>
</reference>
<name>W6QML3_PENRF</name>
<sequence>MGPPVSWHAIGSSAFPSWTGLSSHWLTFMFRQAPYKSTYSVQSTLLSPSTAVNRWRGIQ</sequence>
<evidence type="ECO:0000313" key="1">
    <source>
        <dbReference type="EMBL" id="CDM30817.1"/>
    </source>
</evidence>
<accession>W6QML3</accession>
<dbReference type="EMBL" id="HG792016">
    <property type="protein sequence ID" value="CDM30817.1"/>
    <property type="molecule type" value="Genomic_DNA"/>
</dbReference>